<reference evidence="3" key="1">
    <citation type="submission" date="2022-11" db="EMBL/GenBank/DDBJ databases">
        <title>Alteromonas sp. nov., isolated from sea water of the Qingdao.</title>
        <authorList>
            <person name="Wang Q."/>
        </authorList>
    </citation>
    <scope>NUCLEOTIDE SEQUENCE</scope>
    <source>
        <strain evidence="3">ASW11-7</strain>
    </source>
</reference>
<organism evidence="3 4">
    <name type="scientific">Alteromonas aquimaris</name>
    <dbReference type="NCBI Taxonomy" id="2998417"/>
    <lineage>
        <taxon>Bacteria</taxon>
        <taxon>Pseudomonadati</taxon>
        <taxon>Pseudomonadota</taxon>
        <taxon>Gammaproteobacteria</taxon>
        <taxon>Alteromonadales</taxon>
        <taxon>Alteromonadaceae</taxon>
        <taxon>Alteromonas/Salinimonas group</taxon>
        <taxon>Alteromonas</taxon>
    </lineage>
</organism>
<dbReference type="Pfam" id="PF22106">
    <property type="entry name" value="NGO1945_C"/>
    <property type="match status" value="1"/>
</dbReference>
<gene>
    <name evidence="3" type="ORF">OPS25_07685</name>
</gene>
<protein>
    <submittedName>
        <fullName evidence="3">DNA-binding domain-containing protein</fullName>
    </submittedName>
</protein>
<dbReference type="Gene3D" id="1.10.150.690">
    <property type="entry name" value="DUF2063"/>
    <property type="match status" value="1"/>
</dbReference>
<dbReference type="Proteomes" id="UP001142810">
    <property type="component" value="Unassembled WGS sequence"/>
</dbReference>
<evidence type="ECO:0000259" key="1">
    <source>
        <dbReference type="Pfam" id="PF09836"/>
    </source>
</evidence>
<keyword evidence="3" id="KW-0238">DNA-binding</keyword>
<proteinExistence type="predicted"/>
<dbReference type="RefSeq" id="WP_265617087.1">
    <property type="nucleotide sequence ID" value="NZ_JAPFRD010000009.1"/>
</dbReference>
<accession>A0ABT3P6H7</accession>
<dbReference type="Gene3D" id="3.90.930.50">
    <property type="match status" value="1"/>
</dbReference>
<dbReference type="EMBL" id="JAPFRD010000009">
    <property type="protein sequence ID" value="MCW8108373.1"/>
    <property type="molecule type" value="Genomic_DNA"/>
</dbReference>
<evidence type="ECO:0000313" key="4">
    <source>
        <dbReference type="Proteomes" id="UP001142810"/>
    </source>
</evidence>
<sequence length="245" mass="27912">MSQVFQQIQRDFVSTIRSGVPVKGDPDYVRRMEIYQSLLFNNVLNFVETSFPVLRSIVEEDKWQSLVRDFFQHGKCTSPYFVAISEAFVTYLNKLDCQQYQLPPFTLSLAHYEWLELAISIRDAEVVFYNDTDKVNSVKLSPLADIVSYPYPVHQISPSYLPQEPSENNHFAVYRDRNNEVQFSKLTPATAFVLALLEENSGGLNFTQITTLAVEAMPTLNPDTIKTNLGATIAEMLKKDILLPA</sequence>
<name>A0ABT3P6H7_9ALTE</name>
<evidence type="ECO:0000313" key="3">
    <source>
        <dbReference type="EMBL" id="MCW8108373.1"/>
    </source>
</evidence>
<dbReference type="InterPro" id="IPR054098">
    <property type="entry name" value="NGO1945-like_C"/>
</dbReference>
<dbReference type="InterPro" id="IPR018640">
    <property type="entry name" value="DUF2063"/>
</dbReference>
<feature type="domain" description="NGO1945-like C-terminal" evidence="2">
    <location>
        <begin position="141"/>
        <end position="236"/>
    </location>
</feature>
<comment type="caution">
    <text evidence="3">The sequence shown here is derived from an EMBL/GenBank/DDBJ whole genome shotgun (WGS) entry which is preliminary data.</text>
</comment>
<feature type="domain" description="Putative DNA-binding" evidence="1">
    <location>
        <begin position="7"/>
        <end position="92"/>
    </location>
</feature>
<dbReference type="Pfam" id="PF09836">
    <property type="entry name" value="DUF2063"/>
    <property type="match status" value="1"/>
</dbReference>
<evidence type="ECO:0000259" key="2">
    <source>
        <dbReference type="Pfam" id="PF22106"/>
    </source>
</evidence>
<dbReference type="GO" id="GO:0003677">
    <property type="term" value="F:DNA binding"/>
    <property type="evidence" value="ECO:0007669"/>
    <property type="project" value="UniProtKB-KW"/>
</dbReference>
<dbReference type="InterPro" id="IPR044922">
    <property type="entry name" value="DUF2063_N_sf"/>
</dbReference>
<keyword evidence="4" id="KW-1185">Reference proteome</keyword>